<proteinExistence type="predicted"/>
<sequence length="265" mass="30722">MNRFFKNCKTFFWVSFISSLTLVSCKSKTAAVDVSKTENKKSINKIIENYYNNKTDFSTLYIKASVQYASEKQNQNVTAEIKLKKDEQILISIRFLGITMAKASITPTKVSYYEKVKSTYYEGDFSALSQLLGTDLDFSKVQNMLLGRAIDNLKEGKFTESLENQVYRLDETADDNLKKSFYIDANSFLMNKQEITQTKEERMIQVVYSNPKEFKEMTLPLNINIDTYQKKGKAEINLEYNTVSFNEELSFPYSVPNDYKRIIIK</sequence>
<name>A0A2S5ABM3_9FLAO</name>
<organism evidence="1 2">
    <name type="scientific">Flavobacterium alvei</name>
    <dbReference type="NCBI Taxonomy" id="2080416"/>
    <lineage>
        <taxon>Bacteria</taxon>
        <taxon>Pseudomonadati</taxon>
        <taxon>Bacteroidota</taxon>
        <taxon>Flavobacteriia</taxon>
        <taxon>Flavobacteriales</taxon>
        <taxon>Flavobacteriaceae</taxon>
        <taxon>Flavobacterium</taxon>
    </lineage>
</organism>
<accession>A0A2S5ABM3</accession>
<comment type="caution">
    <text evidence="1">The sequence shown here is derived from an EMBL/GenBank/DDBJ whole genome shotgun (WGS) entry which is preliminary data.</text>
</comment>
<dbReference type="PROSITE" id="PS51257">
    <property type="entry name" value="PROKAR_LIPOPROTEIN"/>
    <property type="match status" value="1"/>
</dbReference>
<dbReference type="EMBL" id="PQVG01000004">
    <property type="protein sequence ID" value="POY39968.1"/>
    <property type="molecule type" value="Genomic_DNA"/>
</dbReference>
<evidence type="ECO:0000313" key="1">
    <source>
        <dbReference type="EMBL" id="POY39968.1"/>
    </source>
</evidence>
<keyword evidence="2" id="KW-1185">Reference proteome</keyword>
<dbReference type="RefSeq" id="WP_103805856.1">
    <property type="nucleotide sequence ID" value="NZ_PQVG01000004.1"/>
</dbReference>
<dbReference type="Proteomes" id="UP000237310">
    <property type="component" value="Unassembled WGS sequence"/>
</dbReference>
<protein>
    <submittedName>
        <fullName evidence="1">DUF4292 domain-containing protein</fullName>
    </submittedName>
</protein>
<dbReference type="Gene3D" id="2.50.20.10">
    <property type="entry name" value="Lipoprotein localisation LolA/LolB/LppX"/>
    <property type="match status" value="1"/>
</dbReference>
<gene>
    <name evidence="1" type="ORF">C3L50_09060</name>
</gene>
<dbReference type="InterPro" id="IPR025634">
    <property type="entry name" value="DUF4292"/>
</dbReference>
<evidence type="ECO:0000313" key="2">
    <source>
        <dbReference type="Proteomes" id="UP000237310"/>
    </source>
</evidence>
<reference evidence="1 2" key="1">
    <citation type="submission" date="2018-01" db="EMBL/GenBank/DDBJ databases">
        <authorList>
            <person name="Gaut B.S."/>
            <person name="Morton B.R."/>
            <person name="Clegg M.T."/>
            <person name="Duvall M.R."/>
        </authorList>
    </citation>
    <scope>NUCLEOTIDE SEQUENCE [LARGE SCALE GENOMIC DNA]</scope>
    <source>
        <strain evidence="1 2">HR-AY</strain>
    </source>
</reference>
<dbReference type="OrthoDB" id="849114at2"/>
<dbReference type="AlphaFoldDB" id="A0A2S5ABM3"/>
<dbReference type="Pfam" id="PF14125">
    <property type="entry name" value="DUF4292"/>
    <property type="match status" value="1"/>
</dbReference>